<name>A0A1F6N3E4_9BACT</name>
<evidence type="ECO:0000313" key="5">
    <source>
        <dbReference type="EMBL" id="OGH78437.1"/>
    </source>
</evidence>
<dbReference type="Proteomes" id="UP000177040">
    <property type="component" value="Unassembled WGS sequence"/>
</dbReference>
<dbReference type="GO" id="GO:0016887">
    <property type="term" value="F:ATP hydrolysis activity"/>
    <property type="evidence" value="ECO:0007669"/>
    <property type="project" value="InterPro"/>
</dbReference>
<dbReference type="GO" id="GO:0005524">
    <property type="term" value="F:ATP binding"/>
    <property type="evidence" value="ECO:0007669"/>
    <property type="project" value="UniProtKB-KW"/>
</dbReference>
<evidence type="ECO:0000256" key="1">
    <source>
        <dbReference type="ARBA" id="ARBA00006216"/>
    </source>
</evidence>
<reference evidence="5 6" key="1">
    <citation type="journal article" date="2016" name="Nat. Commun.">
        <title>Thousands of microbial genomes shed light on interconnected biogeochemical processes in an aquifer system.</title>
        <authorList>
            <person name="Anantharaman K."/>
            <person name="Brown C.T."/>
            <person name="Hug L.A."/>
            <person name="Sharon I."/>
            <person name="Castelle C.J."/>
            <person name="Probst A.J."/>
            <person name="Thomas B.C."/>
            <person name="Singh A."/>
            <person name="Wilkins M.J."/>
            <person name="Karaoz U."/>
            <person name="Brodie E.L."/>
            <person name="Williams K.H."/>
            <person name="Hubbard S.S."/>
            <person name="Banfield J.F."/>
        </authorList>
    </citation>
    <scope>NUCLEOTIDE SEQUENCE [LARGE SCALE GENOMIC DNA]</scope>
</reference>
<evidence type="ECO:0000313" key="6">
    <source>
        <dbReference type="Proteomes" id="UP000177040"/>
    </source>
</evidence>
<evidence type="ECO:0000256" key="2">
    <source>
        <dbReference type="ARBA" id="ARBA00022741"/>
    </source>
</evidence>
<dbReference type="SUPFAM" id="SSF52540">
    <property type="entry name" value="P-loop containing nucleoside triphosphate hydrolases"/>
    <property type="match status" value="1"/>
</dbReference>
<dbReference type="AlphaFoldDB" id="A0A1F6N3E4"/>
<accession>A0A1F6N3E4</accession>
<dbReference type="Pfam" id="PF00005">
    <property type="entry name" value="ABC_tran"/>
    <property type="match status" value="1"/>
</dbReference>
<dbReference type="InterPro" id="IPR010230">
    <property type="entry name" value="FeS-cluster_ATPase_SufC"/>
</dbReference>
<keyword evidence="3" id="KW-0067">ATP-binding</keyword>
<dbReference type="PANTHER" id="PTHR43204:SF1">
    <property type="entry name" value="ABC TRANSPORTER I FAMILY MEMBER 6, CHLOROPLASTIC"/>
    <property type="match status" value="1"/>
</dbReference>
<dbReference type="InterPro" id="IPR003439">
    <property type="entry name" value="ABC_transporter-like_ATP-bd"/>
</dbReference>
<feature type="domain" description="ABC transporter" evidence="4">
    <location>
        <begin position="3"/>
        <end position="243"/>
    </location>
</feature>
<dbReference type="InterPro" id="IPR003593">
    <property type="entry name" value="AAA+_ATPase"/>
</dbReference>
<dbReference type="PROSITE" id="PS00211">
    <property type="entry name" value="ABC_TRANSPORTER_1"/>
    <property type="match status" value="1"/>
</dbReference>
<dbReference type="CDD" id="cd03217">
    <property type="entry name" value="ABC_FeS_Assembly"/>
    <property type="match status" value="1"/>
</dbReference>
<keyword evidence="2" id="KW-0547">Nucleotide-binding</keyword>
<organism evidence="5 6">
    <name type="scientific">Candidatus Magasanikbacteria bacterium RIFCSPLOWO2_01_FULL_40_15</name>
    <dbReference type="NCBI Taxonomy" id="1798686"/>
    <lineage>
        <taxon>Bacteria</taxon>
        <taxon>Candidatus Magasanikiibacteriota</taxon>
    </lineage>
</organism>
<dbReference type="InterPro" id="IPR027417">
    <property type="entry name" value="P-loop_NTPase"/>
</dbReference>
<sequence length="244" mass="26665">MSLKISNLKVTVADQEIIHGLNLEINVGEVHAIMGPNGSGKSTLANTLMGHPKYSVTVGNIVLDGENVTTEKPNIRAQKGLFLSMQYPPEIEGVTIANFLRVAKNALTGINHNPLDFHKELLAKMAELNIDPAFARRHLNAGFSGGEKKRVEILQLAVLDPKYAILDETDSGLDVDALRIVADGINRFRGTEKGILLITHYNRILEYVTPNFVHIMSAGKIVKSGGAELAEEVEKNGYVEFLVN</sequence>
<gene>
    <name evidence="5" type="ORF">A2983_04675</name>
</gene>
<dbReference type="PANTHER" id="PTHR43204">
    <property type="entry name" value="ABC TRANSPORTER I FAMILY MEMBER 6, CHLOROPLASTIC"/>
    <property type="match status" value="1"/>
</dbReference>
<dbReference type="InterPro" id="IPR017871">
    <property type="entry name" value="ABC_transporter-like_CS"/>
</dbReference>
<dbReference type="EMBL" id="MFQH01000010">
    <property type="protein sequence ID" value="OGH78437.1"/>
    <property type="molecule type" value="Genomic_DNA"/>
</dbReference>
<dbReference type="NCBIfam" id="TIGR01978">
    <property type="entry name" value="sufC"/>
    <property type="match status" value="1"/>
</dbReference>
<evidence type="ECO:0000256" key="3">
    <source>
        <dbReference type="ARBA" id="ARBA00022840"/>
    </source>
</evidence>
<dbReference type="Gene3D" id="3.40.50.300">
    <property type="entry name" value="P-loop containing nucleotide triphosphate hydrolases"/>
    <property type="match status" value="1"/>
</dbReference>
<proteinExistence type="inferred from homology"/>
<dbReference type="PROSITE" id="PS50893">
    <property type="entry name" value="ABC_TRANSPORTER_2"/>
    <property type="match status" value="1"/>
</dbReference>
<comment type="similarity">
    <text evidence="1">Belongs to the ABC transporter superfamily. Ycf16 family.</text>
</comment>
<dbReference type="SMART" id="SM00382">
    <property type="entry name" value="AAA"/>
    <property type="match status" value="1"/>
</dbReference>
<evidence type="ECO:0000259" key="4">
    <source>
        <dbReference type="PROSITE" id="PS50893"/>
    </source>
</evidence>
<comment type="caution">
    <text evidence="5">The sequence shown here is derived from an EMBL/GenBank/DDBJ whole genome shotgun (WGS) entry which is preliminary data.</text>
</comment>
<protein>
    <submittedName>
        <fullName evidence="5">Fe-S cluster assembly ATPase SufC</fullName>
    </submittedName>
</protein>